<dbReference type="HOGENOM" id="CLU_2161784_0_0_1"/>
<organism evidence="2 3">
    <name type="scientific">Amborella trichopoda</name>
    <dbReference type="NCBI Taxonomy" id="13333"/>
    <lineage>
        <taxon>Eukaryota</taxon>
        <taxon>Viridiplantae</taxon>
        <taxon>Streptophyta</taxon>
        <taxon>Embryophyta</taxon>
        <taxon>Tracheophyta</taxon>
        <taxon>Spermatophyta</taxon>
        <taxon>Magnoliopsida</taxon>
        <taxon>Amborellales</taxon>
        <taxon>Amborellaceae</taxon>
        <taxon>Amborella</taxon>
    </lineage>
</organism>
<proteinExistence type="predicted"/>
<evidence type="ECO:0000256" key="1">
    <source>
        <dbReference type="SAM" id="MobiDB-lite"/>
    </source>
</evidence>
<accession>W1PLV5</accession>
<keyword evidence="3" id="KW-1185">Reference proteome</keyword>
<evidence type="ECO:0000313" key="2">
    <source>
        <dbReference type="EMBL" id="ERN08729.1"/>
    </source>
</evidence>
<dbReference type="Gramene" id="ERN08729">
    <property type="protein sequence ID" value="ERN08729"/>
    <property type="gene ID" value="AMTR_s00017p00238640"/>
</dbReference>
<feature type="compositionally biased region" description="Basic and acidic residues" evidence="1">
    <location>
        <begin position="103"/>
        <end position="119"/>
    </location>
</feature>
<name>W1PLV5_AMBTC</name>
<evidence type="ECO:0000313" key="3">
    <source>
        <dbReference type="Proteomes" id="UP000017836"/>
    </source>
</evidence>
<dbReference type="Proteomes" id="UP000017836">
    <property type="component" value="Unassembled WGS sequence"/>
</dbReference>
<dbReference type="PANTHER" id="PTHR35167">
    <property type="entry name" value="OS05G0216466 PROTEIN"/>
    <property type="match status" value="1"/>
</dbReference>
<protein>
    <submittedName>
        <fullName evidence="2">Uncharacterized protein</fullName>
    </submittedName>
</protein>
<reference evidence="3" key="1">
    <citation type="journal article" date="2013" name="Science">
        <title>The Amborella genome and the evolution of flowering plants.</title>
        <authorList>
            <consortium name="Amborella Genome Project"/>
        </authorList>
    </citation>
    <scope>NUCLEOTIDE SEQUENCE [LARGE SCALE GENOMIC DNA]</scope>
</reference>
<dbReference type="PANTHER" id="PTHR35167:SF3">
    <property type="entry name" value="OS05G0216466 PROTEIN"/>
    <property type="match status" value="1"/>
</dbReference>
<gene>
    <name evidence="2" type="ORF">AMTR_s00017p00238640</name>
</gene>
<feature type="compositionally biased region" description="Low complexity" evidence="1">
    <location>
        <begin position="56"/>
        <end position="74"/>
    </location>
</feature>
<dbReference type="AlphaFoldDB" id="W1PLV5"/>
<sequence>MAIHPSIVIQQQERKAGFKEQEKLKPLAENEMAAAKQLVQLSDDGESEKIRLDLNASPSHSPSSSSYSADGSSGTVVEEKNPSAISKPKRRFRSLSSIYRQTRPIDDQAMRKRFKCREQ</sequence>
<feature type="region of interest" description="Disordered" evidence="1">
    <location>
        <begin position="44"/>
        <end position="119"/>
    </location>
</feature>
<dbReference type="EMBL" id="KI393256">
    <property type="protein sequence ID" value="ERN08729.1"/>
    <property type="molecule type" value="Genomic_DNA"/>
</dbReference>